<evidence type="ECO:0000313" key="3">
    <source>
        <dbReference type="Proteomes" id="UP000011885"/>
    </source>
</evidence>
<dbReference type="EMBL" id="ANOH01000218">
    <property type="protein sequence ID" value="EMI55408.1"/>
    <property type="molecule type" value="Genomic_DNA"/>
</dbReference>
<dbReference type="Proteomes" id="UP000011885">
    <property type="component" value="Unassembled WGS sequence"/>
</dbReference>
<feature type="region of interest" description="Disordered" evidence="1">
    <location>
        <begin position="1"/>
        <end position="69"/>
    </location>
</feature>
<keyword evidence="3" id="KW-1185">Reference proteome</keyword>
<sequence>MAVVSGKEWPAESRPTGTASAAVGTQGQDCPKRGSAARGAAMTRHPNAKDGSVRQHNPQEDAASPSDPFDELIELIARLAARSRLRETKEALTHEDTQQPNHPSEKP</sequence>
<comment type="caution">
    <text evidence="2">The sequence shown here is derived from an EMBL/GenBank/DDBJ whole genome shotgun (WGS) entry which is preliminary data.</text>
</comment>
<dbReference type="PATRIC" id="fig|1263870.3.peg.3421"/>
<feature type="region of interest" description="Disordered" evidence="1">
    <location>
        <begin position="86"/>
        <end position="107"/>
    </location>
</feature>
<protein>
    <submittedName>
        <fullName evidence="2">Uncharacterized protein</fullName>
    </submittedName>
</protein>
<reference evidence="2 3" key="1">
    <citation type="journal article" date="2013" name="Mar. Genomics">
        <title>Expression of sulfatases in Rhodopirellula baltica and the diversity of sulfatases in the genus Rhodopirellula.</title>
        <authorList>
            <person name="Wegner C.E."/>
            <person name="Richter-Heitmann T."/>
            <person name="Klindworth A."/>
            <person name="Klockow C."/>
            <person name="Richter M."/>
            <person name="Achstetter T."/>
            <person name="Glockner F.O."/>
            <person name="Harder J."/>
        </authorList>
    </citation>
    <scope>NUCLEOTIDE SEQUENCE [LARGE SCALE GENOMIC DNA]</scope>
    <source>
        <strain evidence="2 3">SM41</strain>
    </source>
</reference>
<name>M5UHA2_9BACT</name>
<evidence type="ECO:0000256" key="1">
    <source>
        <dbReference type="SAM" id="MobiDB-lite"/>
    </source>
</evidence>
<feature type="compositionally biased region" description="Basic and acidic residues" evidence="1">
    <location>
        <begin position="47"/>
        <end position="59"/>
    </location>
</feature>
<gene>
    <name evidence="2" type="ORF">RSSM_03220</name>
</gene>
<dbReference type="AlphaFoldDB" id="M5UHA2"/>
<evidence type="ECO:0000313" key="2">
    <source>
        <dbReference type="EMBL" id="EMI55408.1"/>
    </source>
</evidence>
<feature type="compositionally biased region" description="Polar residues" evidence="1">
    <location>
        <begin position="15"/>
        <end position="28"/>
    </location>
</feature>
<proteinExistence type="predicted"/>
<accession>M5UHA2</accession>
<organism evidence="2 3">
    <name type="scientific">Rhodopirellula sallentina SM41</name>
    <dbReference type="NCBI Taxonomy" id="1263870"/>
    <lineage>
        <taxon>Bacteria</taxon>
        <taxon>Pseudomonadati</taxon>
        <taxon>Planctomycetota</taxon>
        <taxon>Planctomycetia</taxon>
        <taxon>Pirellulales</taxon>
        <taxon>Pirellulaceae</taxon>
        <taxon>Rhodopirellula</taxon>
    </lineage>
</organism>